<protein>
    <submittedName>
        <fullName evidence="2">Uncharacterized protein</fullName>
    </submittedName>
</protein>
<evidence type="ECO:0000256" key="1">
    <source>
        <dbReference type="SAM" id="SignalP"/>
    </source>
</evidence>
<name>A0ABT1F9E2_9GAMM</name>
<feature type="chain" id="PRO_5045916327" evidence="1">
    <location>
        <begin position="26"/>
        <end position="300"/>
    </location>
</feature>
<dbReference type="EMBL" id="JAMZEK010000001">
    <property type="protein sequence ID" value="MCP1373730.1"/>
    <property type="molecule type" value="Genomic_DNA"/>
</dbReference>
<comment type="caution">
    <text evidence="2">The sequence shown here is derived from an EMBL/GenBank/DDBJ whole genome shotgun (WGS) entry which is preliminary data.</text>
</comment>
<keyword evidence="3" id="KW-1185">Reference proteome</keyword>
<accession>A0ABT1F9E2</accession>
<dbReference type="RefSeq" id="WP_253565520.1">
    <property type="nucleotide sequence ID" value="NZ_JAMZEK010000001.1"/>
</dbReference>
<evidence type="ECO:0000313" key="3">
    <source>
        <dbReference type="Proteomes" id="UP001204615"/>
    </source>
</evidence>
<organism evidence="2 3">
    <name type="scientific">Dyella lutea</name>
    <dbReference type="NCBI Taxonomy" id="2950441"/>
    <lineage>
        <taxon>Bacteria</taxon>
        <taxon>Pseudomonadati</taxon>
        <taxon>Pseudomonadota</taxon>
        <taxon>Gammaproteobacteria</taxon>
        <taxon>Lysobacterales</taxon>
        <taxon>Rhodanobacteraceae</taxon>
        <taxon>Dyella</taxon>
    </lineage>
</organism>
<feature type="signal peptide" evidence="1">
    <location>
        <begin position="1"/>
        <end position="25"/>
    </location>
</feature>
<sequence length="300" mass="29915">MIRKSATAIISSALLLAGFATSALAKDSTSGLGQSWPNATDVSATPHWHVYAFQKDGIRYVQVNDLNGGVQGAIATAGGQILLLPIGSDSQYMKVANAPGTSGETVYSDGQVSISATPLSNGATQFTVTATCTGDPVECNSHVAPNAATSLTTQVSATAATCTGDPVECNSHVAPNAVTSLTTQVSATTATCTGDPVECNSHVAPNAATSPTTQVSATTATCTGDPVECNSHVAPNAVTSLTTQVSATAATCTGDPVECNSHVAPNTATTSVTKQTSTAAATCTGDPVECNSHVAPASSH</sequence>
<reference evidence="2 3" key="1">
    <citation type="submission" date="2022-06" db="EMBL/GenBank/DDBJ databases">
        <title>Dyella sp. Sa strain:Sa Genome sequencing.</title>
        <authorList>
            <person name="Park S."/>
        </authorList>
    </citation>
    <scope>NUCLEOTIDE SEQUENCE [LARGE SCALE GENOMIC DNA]</scope>
    <source>
        <strain evidence="2 3">Sa</strain>
    </source>
</reference>
<evidence type="ECO:0000313" key="2">
    <source>
        <dbReference type="EMBL" id="MCP1373730.1"/>
    </source>
</evidence>
<gene>
    <name evidence="2" type="ORF">NC595_06615</name>
</gene>
<proteinExistence type="predicted"/>
<dbReference type="Proteomes" id="UP001204615">
    <property type="component" value="Unassembled WGS sequence"/>
</dbReference>
<keyword evidence="1" id="KW-0732">Signal</keyword>